<proteinExistence type="predicted"/>
<evidence type="ECO:0000313" key="2">
    <source>
        <dbReference type="Proteomes" id="UP000073492"/>
    </source>
</evidence>
<comment type="caution">
    <text evidence="1">The sequence shown here is derived from an EMBL/GenBank/DDBJ whole genome shotgun (WGS) entry which is preliminary data.</text>
</comment>
<name>A0A139INS1_9PEZI</name>
<protein>
    <submittedName>
        <fullName evidence="1">Uncharacterized protein</fullName>
    </submittedName>
</protein>
<accession>A0A139INS1</accession>
<dbReference type="Proteomes" id="UP000073492">
    <property type="component" value="Unassembled WGS sequence"/>
</dbReference>
<keyword evidence="2" id="KW-1185">Reference proteome</keyword>
<organism evidence="1 2">
    <name type="scientific">Pseudocercospora musae</name>
    <dbReference type="NCBI Taxonomy" id="113226"/>
    <lineage>
        <taxon>Eukaryota</taxon>
        <taxon>Fungi</taxon>
        <taxon>Dikarya</taxon>
        <taxon>Ascomycota</taxon>
        <taxon>Pezizomycotina</taxon>
        <taxon>Dothideomycetes</taxon>
        <taxon>Dothideomycetidae</taxon>
        <taxon>Mycosphaerellales</taxon>
        <taxon>Mycosphaerellaceae</taxon>
        <taxon>Pseudocercospora</taxon>
    </lineage>
</organism>
<dbReference type="AlphaFoldDB" id="A0A139INS1"/>
<evidence type="ECO:0000313" key="1">
    <source>
        <dbReference type="EMBL" id="KXT16467.1"/>
    </source>
</evidence>
<gene>
    <name evidence="1" type="ORF">AC579_1787</name>
</gene>
<reference evidence="1 2" key="1">
    <citation type="submission" date="2015-07" db="EMBL/GenBank/DDBJ databases">
        <title>Comparative genomics of the Sigatoka disease complex on banana suggests a link between parallel evolutionary changes in Pseudocercospora fijiensis and Pseudocercospora eumusae and increased virulence on the banana host.</title>
        <authorList>
            <person name="Chang T.-C."/>
            <person name="Salvucci A."/>
            <person name="Crous P.W."/>
            <person name="Stergiopoulos I."/>
        </authorList>
    </citation>
    <scope>NUCLEOTIDE SEQUENCE [LARGE SCALE GENOMIC DNA]</scope>
    <source>
        <strain evidence="1 2">CBS 116634</strain>
    </source>
</reference>
<sequence>MTTMKWSFVQQGCEVEYGQAIDTHTLSPHDRSSKISVAKARDTIAVCSHTSIRHFAPIARTRIVTNVDWTDGYLFGKCHKEGRQVVDARAYIKSKTPKVGDYPARVPDFNAPGFANEDERKRLRGVAAAALAMMGEGEEEGKNAEGGAKEMSFRRKSTWYVAD</sequence>
<dbReference type="EMBL" id="LFZO01000036">
    <property type="protein sequence ID" value="KXT16467.1"/>
    <property type="molecule type" value="Genomic_DNA"/>
</dbReference>